<sequence>MPRGFAADTVEDYLRAVPDDQREALTEVRAALLAAIPDAREVISYQIPVFQYGKRGLVGLSAAQTHCSLHLMSPPLAKAFAASGELTEGTLSGATLQFPNDAPLSEETVRLVVERRIAEVDARR</sequence>
<evidence type="ECO:0000313" key="3">
    <source>
        <dbReference type="Proteomes" id="UP001165586"/>
    </source>
</evidence>
<proteinExistence type="predicted"/>
<organism evidence="2 3">
    <name type="scientific">Herbiconiux daphne</name>
    <dbReference type="NCBI Taxonomy" id="2970914"/>
    <lineage>
        <taxon>Bacteria</taxon>
        <taxon>Bacillati</taxon>
        <taxon>Actinomycetota</taxon>
        <taxon>Actinomycetes</taxon>
        <taxon>Micrococcales</taxon>
        <taxon>Microbacteriaceae</taxon>
        <taxon>Herbiconiux</taxon>
    </lineage>
</organism>
<evidence type="ECO:0000259" key="1">
    <source>
        <dbReference type="Pfam" id="PF08818"/>
    </source>
</evidence>
<accession>A0ABT2H1P2</accession>
<comment type="caution">
    <text evidence="2">The sequence shown here is derived from an EMBL/GenBank/DDBJ whole genome shotgun (WGS) entry which is preliminary data.</text>
</comment>
<dbReference type="RefSeq" id="WP_259538647.1">
    <property type="nucleotide sequence ID" value="NZ_JANLCJ010000002.1"/>
</dbReference>
<protein>
    <submittedName>
        <fullName evidence="2">DUF1801 domain-containing protein</fullName>
    </submittedName>
</protein>
<dbReference type="InterPro" id="IPR014922">
    <property type="entry name" value="YdhG-like"/>
</dbReference>
<reference evidence="2" key="1">
    <citation type="submission" date="2022-08" db="EMBL/GenBank/DDBJ databases">
        <authorList>
            <person name="Deng Y."/>
            <person name="Han X.-F."/>
            <person name="Zhang Y.-Q."/>
        </authorList>
    </citation>
    <scope>NUCLEOTIDE SEQUENCE</scope>
    <source>
        <strain evidence="2">CPCC 203386</strain>
    </source>
</reference>
<dbReference type="EMBL" id="JANLCJ010000002">
    <property type="protein sequence ID" value="MCS5733826.1"/>
    <property type="molecule type" value="Genomic_DNA"/>
</dbReference>
<dbReference type="SUPFAM" id="SSF159888">
    <property type="entry name" value="YdhG-like"/>
    <property type="match status" value="1"/>
</dbReference>
<dbReference type="Pfam" id="PF08818">
    <property type="entry name" value="DUF1801"/>
    <property type="match status" value="1"/>
</dbReference>
<feature type="domain" description="YdhG-like" evidence="1">
    <location>
        <begin position="21"/>
        <end position="117"/>
    </location>
</feature>
<keyword evidence="3" id="KW-1185">Reference proteome</keyword>
<gene>
    <name evidence="2" type="ORF">N1032_08750</name>
</gene>
<name>A0ABT2H1P2_9MICO</name>
<dbReference type="Gene3D" id="3.90.1150.200">
    <property type="match status" value="1"/>
</dbReference>
<dbReference type="Proteomes" id="UP001165586">
    <property type="component" value="Unassembled WGS sequence"/>
</dbReference>
<evidence type="ECO:0000313" key="2">
    <source>
        <dbReference type="EMBL" id="MCS5733826.1"/>
    </source>
</evidence>